<evidence type="ECO:0000313" key="4">
    <source>
        <dbReference type="Proteomes" id="UP000291343"/>
    </source>
</evidence>
<dbReference type="Proteomes" id="UP000291343">
    <property type="component" value="Unassembled WGS sequence"/>
</dbReference>
<evidence type="ECO:0000259" key="2">
    <source>
        <dbReference type="PROSITE" id="PS51031"/>
    </source>
</evidence>
<dbReference type="EMBL" id="QKKF02018119">
    <property type="protein sequence ID" value="RZF40613.1"/>
    <property type="molecule type" value="Genomic_DNA"/>
</dbReference>
<comment type="subcellular location">
    <subcellularLocation>
        <location evidence="1">Nucleus</location>
    </subcellularLocation>
</comment>
<organism evidence="3 4">
    <name type="scientific">Laodelphax striatellus</name>
    <name type="common">Small brown planthopper</name>
    <name type="synonym">Delphax striatella</name>
    <dbReference type="NCBI Taxonomy" id="195883"/>
    <lineage>
        <taxon>Eukaryota</taxon>
        <taxon>Metazoa</taxon>
        <taxon>Ecdysozoa</taxon>
        <taxon>Arthropoda</taxon>
        <taxon>Hexapoda</taxon>
        <taxon>Insecta</taxon>
        <taxon>Pterygota</taxon>
        <taxon>Neoptera</taxon>
        <taxon>Paraneoptera</taxon>
        <taxon>Hemiptera</taxon>
        <taxon>Auchenorrhyncha</taxon>
        <taxon>Fulgoroidea</taxon>
        <taxon>Delphacidae</taxon>
        <taxon>Criomorphinae</taxon>
        <taxon>Laodelphax</taxon>
    </lineage>
</organism>
<dbReference type="FunCoup" id="A0A482X4G2">
    <property type="interactions" value="17"/>
</dbReference>
<feature type="domain" description="BESS" evidence="2">
    <location>
        <begin position="203"/>
        <end position="242"/>
    </location>
</feature>
<name>A0A482X4G2_LAOST</name>
<dbReference type="InParanoid" id="A0A482X4G2"/>
<dbReference type="AlphaFoldDB" id="A0A482X4G2"/>
<dbReference type="PANTHER" id="PTHR21505">
    <property type="entry name" value="MADF DOMAIN-CONTAINING PROTEIN-RELATED"/>
    <property type="match status" value="1"/>
</dbReference>
<keyword evidence="4" id="KW-1185">Reference proteome</keyword>
<sequence length="277" mass="31747">MSAAVRGSNKWSPEHIEVFLECFENHELLWNVRHSYYTNKVKRESAIVKLRSELIERGLQVPDLNFLRARIKSIKETYKNEALKIRESIKMSEGGTVDVYVPKLGWFNSADRFLHTVVFSRAPKSNLGTLSTIDENRVHIDVSGNQNPSIMEDEFLTEEATGVDPLSHPNPTLRKRHSMRLTRVEQAVEKLQNITKNCSSEQMDEMDVFGKYVAAQLRDLPLKNRLKFQSKIQTMLMKERLSLLRSTSSPFSRRRFSTESLVSLSTDSSVNGHDSSS</sequence>
<evidence type="ECO:0000256" key="1">
    <source>
        <dbReference type="PROSITE-ProRule" id="PRU00371"/>
    </source>
</evidence>
<gene>
    <name evidence="3" type="ORF">LSTR_LSTR007496</name>
</gene>
<dbReference type="PANTHER" id="PTHR21505:SF12">
    <property type="entry name" value="MADF DOMAIN-CONTAINING PROTEIN-RELATED"/>
    <property type="match status" value="1"/>
</dbReference>
<accession>A0A482X4G2</accession>
<dbReference type="Pfam" id="PF10545">
    <property type="entry name" value="MADF_DNA_bdg"/>
    <property type="match status" value="1"/>
</dbReference>
<dbReference type="InterPro" id="IPR006578">
    <property type="entry name" value="MADF-dom"/>
</dbReference>
<dbReference type="GO" id="GO:0003677">
    <property type="term" value="F:DNA binding"/>
    <property type="evidence" value="ECO:0007669"/>
    <property type="project" value="InterPro"/>
</dbReference>
<dbReference type="InterPro" id="IPR004210">
    <property type="entry name" value="BESS_motif"/>
</dbReference>
<reference evidence="3 4" key="1">
    <citation type="journal article" date="2017" name="Gigascience">
        <title>Genome sequence of the small brown planthopper, Laodelphax striatellus.</title>
        <authorList>
            <person name="Zhu J."/>
            <person name="Jiang F."/>
            <person name="Wang X."/>
            <person name="Yang P."/>
            <person name="Bao Y."/>
            <person name="Zhao W."/>
            <person name="Wang W."/>
            <person name="Lu H."/>
            <person name="Wang Q."/>
            <person name="Cui N."/>
            <person name="Li J."/>
            <person name="Chen X."/>
            <person name="Luo L."/>
            <person name="Yu J."/>
            <person name="Kang L."/>
            <person name="Cui F."/>
        </authorList>
    </citation>
    <scope>NUCLEOTIDE SEQUENCE [LARGE SCALE GENOMIC DNA]</scope>
    <source>
        <strain evidence="3">Lst14</strain>
    </source>
</reference>
<comment type="caution">
    <text evidence="3">The sequence shown here is derived from an EMBL/GenBank/DDBJ whole genome shotgun (WGS) entry which is preliminary data.</text>
</comment>
<dbReference type="GO" id="GO:0005634">
    <property type="term" value="C:nucleus"/>
    <property type="evidence" value="ECO:0007669"/>
    <property type="project" value="UniProtKB-SubCell"/>
</dbReference>
<keyword evidence="1" id="KW-0539">Nucleus</keyword>
<dbReference type="OrthoDB" id="8195619at2759"/>
<dbReference type="PROSITE" id="PS51031">
    <property type="entry name" value="BESS"/>
    <property type="match status" value="1"/>
</dbReference>
<proteinExistence type="predicted"/>
<protein>
    <recommendedName>
        <fullName evidence="2">BESS domain-containing protein</fullName>
    </recommendedName>
</protein>
<evidence type="ECO:0000313" key="3">
    <source>
        <dbReference type="EMBL" id="RZF40613.1"/>
    </source>
</evidence>